<dbReference type="Proteomes" id="UP000886005">
    <property type="component" value="Unassembled WGS sequence"/>
</dbReference>
<dbReference type="InterPro" id="IPR012910">
    <property type="entry name" value="Plug_dom"/>
</dbReference>
<dbReference type="PANTHER" id="PTHR30069">
    <property type="entry name" value="TONB-DEPENDENT OUTER MEMBRANE RECEPTOR"/>
    <property type="match status" value="1"/>
</dbReference>
<comment type="similarity">
    <text evidence="8">Belongs to the TonB-dependent receptor family.</text>
</comment>
<evidence type="ECO:0000313" key="10">
    <source>
        <dbReference type="EMBL" id="HED11766.1"/>
    </source>
</evidence>
<evidence type="ECO:0000256" key="7">
    <source>
        <dbReference type="ARBA" id="ARBA00023237"/>
    </source>
</evidence>
<organism evidence="10">
    <name type="scientific">Caldithrix abyssi</name>
    <dbReference type="NCBI Taxonomy" id="187145"/>
    <lineage>
        <taxon>Bacteria</taxon>
        <taxon>Pseudomonadati</taxon>
        <taxon>Calditrichota</taxon>
        <taxon>Calditrichia</taxon>
        <taxon>Calditrichales</taxon>
        <taxon>Calditrichaceae</taxon>
        <taxon>Caldithrix</taxon>
    </lineage>
</organism>
<dbReference type="Pfam" id="PF07715">
    <property type="entry name" value="Plug"/>
    <property type="match status" value="1"/>
</dbReference>
<dbReference type="GO" id="GO:0009279">
    <property type="term" value="C:cell outer membrane"/>
    <property type="evidence" value="ECO:0007669"/>
    <property type="project" value="UniProtKB-SubCell"/>
</dbReference>
<dbReference type="SUPFAM" id="SSF56935">
    <property type="entry name" value="Porins"/>
    <property type="match status" value="1"/>
</dbReference>
<protein>
    <submittedName>
        <fullName evidence="10">TonB-dependent receptor</fullName>
    </submittedName>
</protein>
<evidence type="ECO:0000256" key="8">
    <source>
        <dbReference type="PROSITE-ProRule" id="PRU01360"/>
    </source>
</evidence>
<dbReference type="InterPro" id="IPR036942">
    <property type="entry name" value="Beta-barrel_TonB_sf"/>
</dbReference>
<evidence type="ECO:0000256" key="6">
    <source>
        <dbReference type="ARBA" id="ARBA00023136"/>
    </source>
</evidence>
<evidence type="ECO:0000256" key="1">
    <source>
        <dbReference type="ARBA" id="ARBA00004571"/>
    </source>
</evidence>
<comment type="caution">
    <text evidence="10">The sequence shown here is derived from an EMBL/GenBank/DDBJ whole genome shotgun (WGS) entry which is preliminary data.</text>
</comment>
<dbReference type="InterPro" id="IPR037066">
    <property type="entry name" value="Plug_dom_sf"/>
</dbReference>
<dbReference type="Gene3D" id="2.60.40.1120">
    <property type="entry name" value="Carboxypeptidase-like, regulatory domain"/>
    <property type="match status" value="1"/>
</dbReference>
<evidence type="ECO:0000256" key="2">
    <source>
        <dbReference type="ARBA" id="ARBA00022448"/>
    </source>
</evidence>
<dbReference type="Gene3D" id="2.170.130.10">
    <property type="entry name" value="TonB-dependent receptor, plug domain"/>
    <property type="match status" value="1"/>
</dbReference>
<feature type="domain" description="TonB-dependent receptor plug" evidence="9">
    <location>
        <begin position="123"/>
        <end position="222"/>
    </location>
</feature>
<keyword evidence="5" id="KW-0732">Signal</keyword>
<evidence type="ECO:0000256" key="3">
    <source>
        <dbReference type="ARBA" id="ARBA00022452"/>
    </source>
</evidence>
<evidence type="ECO:0000259" key="9">
    <source>
        <dbReference type="Pfam" id="PF07715"/>
    </source>
</evidence>
<dbReference type="Gene3D" id="2.40.170.20">
    <property type="entry name" value="TonB-dependent receptor, beta-barrel domain"/>
    <property type="match status" value="1"/>
</dbReference>
<reference evidence="10" key="1">
    <citation type="journal article" date="2020" name="mSystems">
        <title>Genome- and Community-Level Interaction Insights into Carbon Utilization and Element Cycling Functions of Hydrothermarchaeota in Hydrothermal Sediment.</title>
        <authorList>
            <person name="Zhou Z."/>
            <person name="Liu Y."/>
            <person name="Xu W."/>
            <person name="Pan J."/>
            <person name="Luo Z.H."/>
            <person name="Li M."/>
        </authorList>
    </citation>
    <scope>NUCLEOTIDE SEQUENCE [LARGE SCALE GENOMIC DNA]</scope>
    <source>
        <strain evidence="10">HyVt-456</strain>
    </source>
</reference>
<keyword evidence="7 8" id="KW-0998">Cell outer membrane</keyword>
<evidence type="ECO:0000256" key="5">
    <source>
        <dbReference type="ARBA" id="ARBA00022729"/>
    </source>
</evidence>
<accession>A0A7V1LPH4</accession>
<keyword evidence="6 8" id="KW-0472">Membrane</keyword>
<sequence length="905" mass="101839">MKRIIHTFLLLFFLGHQLYSGTTGKIFGTVTDQNTGEPLIGVNIIVKDQLLGASSDANGEYYILNIPPGVYDLEISYIGYNTVNIKNVEVQSDQTTVIDIKLSEQVMESDEDIVVVAERPMIQRDLTASKNIATAKEIKTLPVETYAGIMLTQAGVTQGADGALHIRGGRSTEIAYQVDGVSVANPFATNGLATSVATNAIQEMTVTSGAYSAEYGNAMSGVVNFTTKDGGSRYKTFLSVYSGDYISSRSDIFLNIDDIKPAANFIAEGTFSGPLFQSSPSTTFFLSARYNKSEGYLYGIREHTPNDSSNFEPKQQITTEKDEDQIITTITYTDDWYIERGGDGAIVPMNPSEGLNLLGKLKFQLSPSITLRVQSLLESSNYKRYEHAYKYNPDGVLNRKSISSNNSFQWTQTFSPETFLEFRGAINTRKFDSFVYENPRDPRYASRDRIQGSPGGLTFLFGGQQNGHQHDFSTTYLAKMDITSQVDNRNLLKAGVEARMNVLNREYYTVGYDRNVYQEPTPVYGGKYTRYPRQISAYVQDKLEYQDVIINAGLRYDYFFSDAEYAVNELQPDGERKLADAKHMFAPRLGMAFPISAEGNIHLSYGHFYQMPALANLYTNPYFLLPVNGTPRFGNANLNPEKTILYEIGLQQQLGSSIVLDVTGFYKDVRDLLAWQTITFDRLDGDRQSYRIRRNQDYGNTKGVTVTLEKRATSGSLFAAKLDYTFQVAEGNDNDPSAFYYNSLSGQENIKEIIPLDWDQTHNLSASITMTPTDALTIGLIGRLSSGYPYTPRIYTSNYDSRPNSDLKPNSKYVDLRASYRLSIGDMDYNLFLKIYNLFDNLNERYVFDDTGRATYTFATREIDEPESFKKHYGEPGVHTYDEYNVRPQYYSAPRQVRLGVSVDF</sequence>
<comment type="subcellular location">
    <subcellularLocation>
        <location evidence="1 8">Cell outer membrane</location>
        <topology evidence="1 8">Multi-pass membrane protein</topology>
    </subcellularLocation>
</comment>
<dbReference type="EMBL" id="DRLD01000390">
    <property type="protein sequence ID" value="HED11766.1"/>
    <property type="molecule type" value="Genomic_DNA"/>
</dbReference>
<name>A0A7V1LPH4_CALAY</name>
<keyword evidence="4 8" id="KW-0812">Transmembrane</keyword>
<keyword evidence="2 8" id="KW-0813">Transport</keyword>
<dbReference type="PANTHER" id="PTHR30069:SF29">
    <property type="entry name" value="HEMOGLOBIN AND HEMOGLOBIN-HAPTOGLOBIN-BINDING PROTEIN 1-RELATED"/>
    <property type="match status" value="1"/>
</dbReference>
<evidence type="ECO:0000256" key="4">
    <source>
        <dbReference type="ARBA" id="ARBA00022692"/>
    </source>
</evidence>
<dbReference type="InterPro" id="IPR008969">
    <property type="entry name" value="CarboxyPept-like_regulatory"/>
</dbReference>
<dbReference type="AlphaFoldDB" id="A0A7V1LPH4"/>
<dbReference type="Pfam" id="PF13715">
    <property type="entry name" value="CarbopepD_reg_2"/>
    <property type="match status" value="1"/>
</dbReference>
<dbReference type="SUPFAM" id="SSF49464">
    <property type="entry name" value="Carboxypeptidase regulatory domain-like"/>
    <property type="match status" value="1"/>
</dbReference>
<dbReference type="GO" id="GO:0015344">
    <property type="term" value="F:siderophore uptake transmembrane transporter activity"/>
    <property type="evidence" value="ECO:0007669"/>
    <property type="project" value="TreeGrafter"/>
</dbReference>
<gene>
    <name evidence="10" type="ORF">ENJ10_13825</name>
</gene>
<keyword evidence="3 8" id="KW-1134">Transmembrane beta strand</keyword>
<proteinExistence type="inferred from homology"/>
<dbReference type="InterPro" id="IPR039426">
    <property type="entry name" value="TonB-dep_rcpt-like"/>
</dbReference>
<dbReference type="PROSITE" id="PS52016">
    <property type="entry name" value="TONB_DEPENDENT_REC_3"/>
    <property type="match status" value="1"/>
</dbReference>
<keyword evidence="10" id="KW-0675">Receptor</keyword>
<dbReference type="GO" id="GO:0044718">
    <property type="term" value="P:siderophore transmembrane transport"/>
    <property type="evidence" value="ECO:0007669"/>
    <property type="project" value="TreeGrafter"/>
</dbReference>